<reference evidence="9" key="1">
    <citation type="submission" date="2020-06" db="EMBL/GenBank/DDBJ databases">
        <title>Unique genomic features of the anaerobic methanotrophic archaea.</title>
        <authorList>
            <person name="Chadwick G.L."/>
            <person name="Skennerton C.T."/>
            <person name="Laso-Perez R."/>
            <person name="Leu A.O."/>
            <person name="Speth D.R."/>
            <person name="Yu H."/>
            <person name="Morgan-Lang C."/>
            <person name="Hatzenpichler R."/>
            <person name="Goudeau D."/>
            <person name="Malmstrom R."/>
            <person name="Brazelton W.J."/>
            <person name="Woyke T."/>
            <person name="Hallam S.J."/>
            <person name="Tyson G.W."/>
            <person name="Wegener G."/>
            <person name="Boetius A."/>
            <person name="Orphan V."/>
        </authorList>
    </citation>
    <scope>NUCLEOTIDE SEQUENCE</scope>
</reference>
<feature type="binding site" evidence="7">
    <location>
        <position position="80"/>
    </location>
    <ligand>
        <name>Mg(2+)</name>
        <dbReference type="ChEBI" id="CHEBI:18420"/>
    </ligand>
</feature>
<comment type="cofactor">
    <cofactor evidence="7">
        <name>Zn(2+)</name>
        <dbReference type="ChEBI" id="CHEBI:29105"/>
    </cofactor>
    <text evidence="7">Binds 1 zinc ion per subunit.</text>
</comment>
<dbReference type="HAMAP" id="MF_01021">
    <property type="entry name" value="HisI"/>
    <property type="match status" value="1"/>
</dbReference>
<comment type="cofactor">
    <cofactor evidence="7">
        <name>Mg(2+)</name>
        <dbReference type="ChEBI" id="CHEBI:18420"/>
    </cofactor>
    <text evidence="7">Binds 1 Mg(2+) ion per subunit.</text>
</comment>
<dbReference type="GO" id="GO:0008270">
    <property type="term" value="F:zinc ion binding"/>
    <property type="evidence" value="ECO:0007669"/>
    <property type="project" value="UniProtKB-UniRule"/>
</dbReference>
<dbReference type="NCBIfam" id="NF000768">
    <property type="entry name" value="PRK00051.1"/>
    <property type="match status" value="1"/>
</dbReference>
<feature type="binding site" evidence="7">
    <location>
        <position position="103"/>
    </location>
    <ligand>
        <name>Zn(2+)</name>
        <dbReference type="ChEBI" id="CHEBI:29105"/>
        <note>ligand shared between dimeric partners</note>
    </ligand>
</feature>
<evidence type="ECO:0000256" key="2">
    <source>
        <dbReference type="ARBA" id="ARBA00005169"/>
    </source>
</evidence>
<dbReference type="PANTHER" id="PTHR42945">
    <property type="entry name" value="HISTIDINE BIOSYNTHESIS BIFUNCTIONAL PROTEIN"/>
    <property type="match status" value="1"/>
</dbReference>
<dbReference type="SUPFAM" id="SSF141734">
    <property type="entry name" value="HisI-like"/>
    <property type="match status" value="1"/>
</dbReference>
<feature type="domain" description="Phosphoribosyl-AMP cyclohydrolase" evidence="8">
    <location>
        <begin position="31"/>
        <end position="105"/>
    </location>
</feature>
<keyword evidence="6 7" id="KW-0368">Histidine biosynthesis</keyword>
<dbReference type="UniPathway" id="UPA00031">
    <property type="reaction ID" value="UER00008"/>
</dbReference>
<evidence type="ECO:0000313" key="9">
    <source>
        <dbReference type="EMBL" id="QNO56715.1"/>
    </source>
</evidence>
<keyword evidence="4 7" id="KW-0028">Amino-acid biosynthesis</keyword>
<feature type="binding site" evidence="7">
    <location>
        <position position="78"/>
    </location>
    <ligand>
        <name>Mg(2+)</name>
        <dbReference type="ChEBI" id="CHEBI:18420"/>
    </ligand>
</feature>
<keyword evidence="7" id="KW-0862">Zinc</keyword>
<keyword evidence="7" id="KW-0460">Magnesium</keyword>
<feature type="binding site" evidence="7">
    <location>
        <position position="96"/>
    </location>
    <ligand>
        <name>Zn(2+)</name>
        <dbReference type="ChEBI" id="CHEBI:29105"/>
        <note>ligand shared between dimeric partners</note>
    </ligand>
</feature>
<evidence type="ECO:0000259" key="8">
    <source>
        <dbReference type="Pfam" id="PF01502"/>
    </source>
</evidence>
<dbReference type="InterPro" id="IPR038019">
    <property type="entry name" value="PRib_AMP_CycHydrolase_sf"/>
</dbReference>
<dbReference type="PANTHER" id="PTHR42945:SF1">
    <property type="entry name" value="HISTIDINE BIOSYNTHESIS BIFUNCTIONAL PROTEIN HIS7"/>
    <property type="match status" value="1"/>
</dbReference>
<evidence type="ECO:0000256" key="5">
    <source>
        <dbReference type="ARBA" id="ARBA00022801"/>
    </source>
</evidence>
<protein>
    <recommendedName>
        <fullName evidence="7">Phosphoribosyl-AMP cyclohydrolase</fullName>
        <shortName evidence="7">PRA-CH</shortName>
        <ecNumber evidence="7">3.5.4.19</ecNumber>
    </recommendedName>
</protein>
<comment type="catalytic activity">
    <reaction evidence="1 7">
        <text>1-(5-phospho-beta-D-ribosyl)-5'-AMP + H2O = 1-(5-phospho-beta-D-ribosyl)-5-[(5-phospho-beta-D-ribosylamino)methylideneamino]imidazole-4-carboxamide</text>
        <dbReference type="Rhea" id="RHEA:20049"/>
        <dbReference type="ChEBI" id="CHEBI:15377"/>
        <dbReference type="ChEBI" id="CHEBI:58435"/>
        <dbReference type="ChEBI" id="CHEBI:59457"/>
        <dbReference type="EC" id="3.5.4.19"/>
    </reaction>
</comment>
<comment type="function">
    <text evidence="7">Catalyzes the hydrolysis of the adenine ring of phosphoribosyl-AMP.</text>
</comment>
<sequence>MKSIMKEERAEGDKKLIDAIVQDYETGEVLMIAHMDEEALRLSIETGKAHYWSRSRKKLWRKGEISGNEQLIKDIFIDCDEDAVLLKVKQIGGAACHMGYRSCFYRRIDGEIVGEKVFEPEEVYGSEGDNK</sequence>
<dbReference type="Gene3D" id="3.10.20.810">
    <property type="entry name" value="Phosphoribosyl-AMP cyclohydrolase"/>
    <property type="match status" value="1"/>
</dbReference>
<dbReference type="AlphaFoldDB" id="A0A7G9Z8Y1"/>
<dbReference type="Gene3D" id="4.10.80.70">
    <property type="match status" value="1"/>
</dbReference>
<keyword evidence="3 7" id="KW-0963">Cytoplasm</keyword>
<comment type="similarity">
    <text evidence="7">Belongs to the PRA-CH family.</text>
</comment>
<proteinExistence type="inferred from homology"/>
<dbReference type="GO" id="GO:0000287">
    <property type="term" value="F:magnesium ion binding"/>
    <property type="evidence" value="ECO:0007669"/>
    <property type="project" value="UniProtKB-UniRule"/>
</dbReference>
<dbReference type="InterPro" id="IPR002496">
    <property type="entry name" value="PRib_AMP_CycHydrolase_dom"/>
</dbReference>
<keyword evidence="5 7" id="KW-0378">Hydrolase</keyword>
<dbReference type="GO" id="GO:0005737">
    <property type="term" value="C:cytoplasm"/>
    <property type="evidence" value="ECO:0007669"/>
    <property type="project" value="UniProtKB-SubCell"/>
</dbReference>
<evidence type="ECO:0000256" key="3">
    <source>
        <dbReference type="ARBA" id="ARBA00022490"/>
    </source>
</evidence>
<name>A0A7G9Z8Y1_9EURY</name>
<evidence type="ECO:0000256" key="7">
    <source>
        <dbReference type="HAMAP-Rule" id="MF_01021"/>
    </source>
</evidence>
<comment type="subcellular location">
    <subcellularLocation>
        <location evidence="7">Cytoplasm</location>
    </subcellularLocation>
</comment>
<evidence type="ECO:0000256" key="4">
    <source>
        <dbReference type="ARBA" id="ARBA00022605"/>
    </source>
</evidence>
<dbReference type="GO" id="GO:0004636">
    <property type="term" value="F:phosphoribosyl-ATP diphosphatase activity"/>
    <property type="evidence" value="ECO:0007669"/>
    <property type="project" value="UniProtKB-ARBA"/>
</dbReference>
<dbReference type="EMBL" id="MT631666">
    <property type="protein sequence ID" value="QNO56715.1"/>
    <property type="molecule type" value="Genomic_DNA"/>
</dbReference>
<dbReference type="FunFam" id="3.10.20.810:FF:000001">
    <property type="entry name" value="Histidine biosynthesis bifunctional protein HisIE"/>
    <property type="match status" value="1"/>
</dbReference>
<feature type="binding site" evidence="7">
    <location>
        <position position="79"/>
    </location>
    <ligand>
        <name>Zn(2+)</name>
        <dbReference type="ChEBI" id="CHEBI:29105"/>
        <note>ligand shared between dimeric partners</note>
    </ligand>
</feature>
<gene>
    <name evidence="7 9" type="primary">hisI</name>
    <name evidence="9" type="ORF">HGIILDEE_00003</name>
</gene>
<comment type="subunit">
    <text evidence="7">Homodimer.</text>
</comment>
<dbReference type="GO" id="GO:0004635">
    <property type="term" value="F:phosphoribosyl-AMP cyclohydrolase activity"/>
    <property type="evidence" value="ECO:0007669"/>
    <property type="project" value="UniProtKB-UniRule"/>
</dbReference>
<evidence type="ECO:0000256" key="6">
    <source>
        <dbReference type="ARBA" id="ARBA00023102"/>
    </source>
</evidence>
<dbReference type="Pfam" id="PF01502">
    <property type="entry name" value="PRA-CH"/>
    <property type="match status" value="1"/>
</dbReference>
<evidence type="ECO:0000256" key="1">
    <source>
        <dbReference type="ARBA" id="ARBA00000024"/>
    </source>
</evidence>
<dbReference type="EC" id="3.5.4.19" evidence="7"/>
<feature type="binding site" evidence="7">
    <location>
        <position position="82"/>
    </location>
    <ligand>
        <name>Mg(2+)</name>
        <dbReference type="ChEBI" id="CHEBI:18420"/>
    </ligand>
</feature>
<accession>A0A7G9Z8Y1</accession>
<keyword evidence="7" id="KW-0479">Metal-binding</keyword>
<dbReference type="InterPro" id="IPR026660">
    <property type="entry name" value="PRA-CH"/>
</dbReference>
<organism evidence="9">
    <name type="scientific">Candidatus Methanophaga sp. ANME-1 ERB7</name>
    <dbReference type="NCBI Taxonomy" id="2759913"/>
    <lineage>
        <taxon>Archaea</taxon>
        <taxon>Methanobacteriati</taxon>
        <taxon>Methanobacteriota</taxon>
        <taxon>Stenosarchaea group</taxon>
        <taxon>Methanomicrobia</taxon>
        <taxon>Candidatus Methanophagales</taxon>
        <taxon>Candidatus Methanophagaceae</taxon>
        <taxon>Candidatus Methanophaga</taxon>
    </lineage>
</organism>
<comment type="pathway">
    <text evidence="2 7">Amino-acid biosynthesis; L-histidine biosynthesis; L-histidine from 5-phospho-alpha-D-ribose 1-diphosphate: step 3/9.</text>
</comment>
<dbReference type="GO" id="GO:0000105">
    <property type="term" value="P:L-histidine biosynthetic process"/>
    <property type="evidence" value="ECO:0007669"/>
    <property type="project" value="UniProtKB-UniRule"/>
</dbReference>